<gene>
    <name evidence="1" type="ORF">GQ602_006845</name>
</gene>
<reference evidence="1 2" key="1">
    <citation type="journal article" date="2020" name="G3 (Bethesda)">
        <title>Genetic Underpinnings of Host Manipulation by Ophiocordyceps as Revealed by Comparative Transcriptomics.</title>
        <authorList>
            <person name="Will I."/>
            <person name="Das B."/>
            <person name="Trinh T."/>
            <person name="Brachmann A."/>
            <person name="Ohm R.A."/>
            <person name="de Bekker C."/>
        </authorList>
    </citation>
    <scope>NUCLEOTIDE SEQUENCE [LARGE SCALE GENOMIC DNA]</scope>
    <source>
        <strain evidence="1 2">EC05</strain>
    </source>
</reference>
<accession>A0A8H4Q256</accession>
<dbReference type="EMBL" id="JAACLJ010000008">
    <property type="protein sequence ID" value="KAF4582221.1"/>
    <property type="molecule type" value="Genomic_DNA"/>
</dbReference>
<organism evidence="1 2">
    <name type="scientific">Ophiocordyceps camponoti-floridani</name>
    <dbReference type="NCBI Taxonomy" id="2030778"/>
    <lineage>
        <taxon>Eukaryota</taxon>
        <taxon>Fungi</taxon>
        <taxon>Dikarya</taxon>
        <taxon>Ascomycota</taxon>
        <taxon>Pezizomycotina</taxon>
        <taxon>Sordariomycetes</taxon>
        <taxon>Hypocreomycetidae</taxon>
        <taxon>Hypocreales</taxon>
        <taxon>Ophiocordycipitaceae</taxon>
        <taxon>Ophiocordyceps</taxon>
    </lineage>
</organism>
<keyword evidence="2" id="KW-1185">Reference proteome</keyword>
<proteinExistence type="predicted"/>
<evidence type="ECO:0000313" key="1">
    <source>
        <dbReference type="EMBL" id="KAF4582221.1"/>
    </source>
</evidence>
<name>A0A8H4Q256_9HYPO</name>
<dbReference type="AlphaFoldDB" id="A0A8H4Q256"/>
<comment type="caution">
    <text evidence="1">The sequence shown here is derived from an EMBL/GenBank/DDBJ whole genome shotgun (WGS) entry which is preliminary data.</text>
</comment>
<evidence type="ECO:0000313" key="2">
    <source>
        <dbReference type="Proteomes" id="UP000562929"/>
    </source>
</evidence>
<dbReference type="Proteomes" id="UP000562929">
    <property type="component" value="Unassembled WGS sequence"/>
</dbReference>
<sequence length="129" mass="14447">MCRRLSHRDGVGPGLKKPVDSVLACLMKLRYDLVLTGMQYEHLTDLPYFITAWIFIAYGPSSSRPLGTDVTDRPLSWSGARDTASDKAAWRGGGGMVTAMYEYIRFRALVTAASLRPLHYCLDHLVMSY</sequence>
<protein>
    <submittedName>
        <fullName evidence="1">Uncharacterized protein</fullName>
    </submittedName>
</protein>